<dbReference type="RefSeq" id="WP_014148418.1">
    <property type="nucleotide sequence ID" value="NZ_CP035467.1"/>
</dbReference>
<gene>
    <name evidence="1" type="ORF">EQU24_11195</name>
</gene>
<organism evidence="1 2">
    <name type="scientific">Methylotuvimicrobium buryatense</name>
    <name type="common">Methylomicrobium buryatense</name>
    <dbReference type="NCBI Taxonomy" id="95641"/>
    <lineage>
        <taxon>Bacteria</taxon>
        <taxon>Pseudomonadati</taxon>
        <taxon>Pseudomonadota</taxon>
        <taxon>Gammaproteobacteria</taxon>
        <taxon>Methylococcales</taxon>
        <taxon>Methylococcaceae</taxon>
        <taxon>Methylotuvimicrobium</taxon>
    </lineage>
</organism>
<dbReference type="STRING" id="675511.GCA_000341735_00795"/>
<protein>
    <recommendedName>
        <fullName evidence="3">Peptidase C39-like domain-containing protein</fullName>
    </recommendedName>
</protein>
<keyword evidence="2" id="KW-1185">Reference proteome</keyword>
<dbReference type="InterPro" id="IPR022118">
    <property type="entry name" value="Peptidase_C70_AvrRpt2"/>
</dbReference>
<proteinExistence type="predicted"/>
<evidence type="ECO:0000313" key="2">
    <source>
        <dbReference type="Proteomes" id="UP000305881"/>
    </source>
</evidence>
<dbReference type="AlphaFoldDB" id="A0A4P9UR09"/>
<dbReference type="Proteomes" id="UP000305881">
    <property type="component" value="Chromosome"/>
</dbReference>
<dbReference type="EMBL" id="CP035467">
    <property type="protein sequence ID" value="QCW82741.1"/>
    <property type="molecule type" value="Genomic_DNA"/>
</dbReference>
<dbReference type="Gene3D" id="3.90.70.10">
    <property type="entry name" value="Cysteine proteinases"/>
    <property type="match status" value="1"/>
</dbReference>
<dbReference type="Pfam" id="PF12385">
    <property type="entry name" value="Peptidase_C70"/>
    <property type="match status" value="1"/>
</dbReference>
<dbReference type="OrthoDB" id="8228705at2"/>
<evidence type="ECO:0008006" key="3">
    <source>
        <dbReference type="Google" id="ProtNLM"/>
    </source>
</evidence>
<sequence length="176" mass="19826">MSFYLNVPFVTQLGIGAEIGKHHGRDDPTGCWYASLCMVGFYFEAGPRLGNPELFKRPLDKLKHGTDVGHFPIGGDAELKMMQNEGLEEVPEPADKKWKNWQLAKMLKEYGPLMMSWWAPGAHVSVVIGIDSEANEVIYHDPENAPNSRMSLNNFNSKLMWGNRALMRKKGKPHQG</sequence>
<accession>A0A4P9UR09</accession>
<reference evidence="2" key="1">
    <citation type="journal article" date="2019" name="J. Bacteriol.">
        <title>A Mutagenic Screen Identifies a TonB-Dependent Receptor Required for the Lanthanide Metal Switch in the Type I Methanotroph 'Methylotuvimicrobium buryatense' 5GB1C.</title>
        <authorList>
            <person name="Groom J.D."/>
            <person name="Ford S.M."/>
            <person name="Pesesky M.W."/>
            <person name="Lidstrom M.E."/>
        </authorList>
    </citation>
    <scope>NUCLEOTIDE SEQUENCE [LARGE SCALE GENOMIC DNA]</scope>
    <source>
        <strain evidence="2">5GB1C</strain>
    </source>
</reference>
<evidence type="ECO:0000313" key="1">
    <source>
        <dbReference type="EMBL" id="QCW82741.1"/>
    </source>
</evidence>
<dbReference type="KEGG" id="mbur:EQU24_11195"/>
<name>A0A4P9UR09_METBY</name>